<keyword evidence="3" id="KW-1185">Reference proteome</keyword>
<dbReference type="SMART" id="SM00880">
    <property type="entry name" value="CHAD"/>
    <property type="match status" value="1"/>
</dbReference>
<comment type="caution">
    <text evidence="2">The sequence shown here is derived from an EMBL/GenBank/DDBJ whole genome shotgun (WGS) entry which is preliminary data.</text>
</comment>
<dbReference type="RefSeq" id="WP_201503970.1">
    <property type="nucleotide sequence ID" value="NZ_BAAAFR010000001.1"/>
</dbReference>
<evidence type="ECO:0000313" key="3">
    <source>
        <dbReference type="Proteomes" id="UP001501787"/>
    </source>
</evidence>
<dbReference type="Proteomes" id="UP001501787">
    <property type="component" value="Unassembled WGS sequence"/>
</dbReference>
<protein>
    <submittedName>
        <fullName evidence="2">CYTH and CHAD domain-containing protein</fullName>
    </submittedName>
</protein>
<dbReference type="CDD" id="cd07756">
    <property type="entry name" value="CYTH-like_Pase_CHAD"/>
    <property type="match status" value="1"/>
</dbReference>
<evidence type="ECO:0000259" key="1">
    <source>
        <dbReference type="PROSITE" id="PS51707"/>
    </source>
</evidence>
<sequence length="509" mass="57065">MQEIELKFLIPESRLKGMMRQIDVKAAKHTPMRAHYFDTPDQQLAQSGIGLRIRQEGDTWVQTIKAGGAGVVARTEHNAVLDSEQVEAMIAADTLSPNLKMYKHTDIAPALAPFKRKKLEKALVCQYLTDIERTTRVLKDGHNSIELAYDTGAIIHGQAREQRTQIHEVEFELLSGTPAYLFSTAKKWCKRYKLCLSTVTKAERGSLLLKEKAHSKATHVSISTLDIANDWSVPAYVQALIQHTLLQILPNSSAIVEGSLATEHSWQLYLGLRRLQAIYRAYQPLWSALSNDALPVIIQTANILKEYHDATVLRDDIEPQMSARGAPATDWQAHIDAISITPIDAIEANDFQCLLLDMLALSMQAIDADTEDACPPLQDAIASALDSQYAKVKEHLTPLLEWDTANDGSAETLAQYQDSASALLNLYYLSAFAAPCLPKKAKRWQKTIKKSNKHMQRYLQRLEQQHAYRNFADEQPDALFAAGWLLADLPSSAHKWHKHSTALLDQERT</sequence>
<dbReference type="PANTHER" id="PTHR39569">
    <property type="entry name" value="INORGANIC TRIPHOSPHATASE"/>
    <property type="match status" value="1"/>
</dbReference>
<evidence type="ECO:0000313" key="2">
    <source>
        <dbReference type="EMBL" id="GAA0310851.1"/>
    </source>
</evidence>
<dbReference type="PANTHER" id="PTHR39569:SF1">
    <property type="entry name" value="INORGANIC TRIPHOSPHATASE"/>
    <property type="match status" value="1"/>
</dbReference>
<gene>
    <name evidence="2" type="ORF">GCM10009129_05210</name>
</gene>
<dbReference type="Pfam" id="PF01928">
    <property type="entry name" value="CYTH"/>
    <property type="match status" value="1"/>
</dbReference>
<feature type="domain" description="CYTH" evidence="1">
    <location>
        <begin position="1"/>
        <end position="212"/>
    </location>
</feature>
<name>A0ABN0VLW3_9GAMM</name>
<dbReference type="InterPro" id="IPR007899">
    <property type="entry name" value="CHAD_dom"/>
</dbReference>
<dbReference type="SMART" id="SM01118">
    <property type="entry name" value="CYTH"/>
    <property type="match status" value="1"/>
</dbReference>
<accession>A0ABN0VLW3</accession>
<dbReference type="InterPro" id="IPR023577">
    <property type="entry name" value="CYTH_domain"/>
</dbReference>
<organism evidence="2 3">
    <name type="scientific">Psychrobacter aestuarii</name>
    <dbReference type="NCBI Taxonomy" id="556327"/>
    <lineage>
        <taxon>Bacteria</taxon>
        <taxon>Pseudomonadati</taxon>
        <taxon>Pseudomonadota</taxon>
        <taxon>Gammaproteobacteria</taxon>
        <taxon>Moraxellales</taxon>
        <taxon>Moraxellaceae</taxon>
        <taxon>Psychrobacter</taxon>
    </lineage>
</organism>
<dbReference type="Pfam" id="PF05235">
    <property type="entry name" value="CHAD"/>
    <property type="match status" value="1"/>
</dbReference>
<reference evidence="2 3" key="1">
    <citation type="journal article" date="2019" name="Int. J. Syst. Evol. Microbiol.">
        <title>The Global Catalogue of Microorganisms (GCM) 10K type strain sequencing project: providing services to taxonomists for standard genome sequencing and annotation.</title>
        <authorList>
            <consortium name="The Broad Institute Genomics Platform"/>
            <consortium name="The Broad Institute Genome Sequencing Center for Infectious Disease"/>
            <person name="Wu L."/>
            <person name="Ma J."/>
        </authorList>
    </citation>
    <scope>NUCLEOTIDE SEQUENCE [LARGE SCALE GENOMIC DNA]</scope>
    <source>
        <strain evidence="2 3">JCM 16343</strain>
    </source>
</reference>
<dbReference type="InterPro" id="IPR033469">
    <property type="entry name" value="CYTH-like_dom_sf"/>
</dbReference>
<dbReference type="EMBL" id="BAAAFR010000001">
    <property type="protein sequence ID" value="GAA0310851.1"/>
    <property type="molecule type" value="Genomic_DNA"/>
</dbReference>
<proteinExistence type="predicted"/>
<dbReference type="InterPro" id="IPR039013">
    <property type="entry name" value="YgiF"/>
</dbReference>
<dbReference type="Gene3D" id="2.40.320.10">
    <property type="entry name" value="Hypothetical Protein Pfu-838710-001"/>
    <property type="match status" value="1"/>
</dbReference>
<dbReference type="SUPFAM" id="SSF55154">
    <property type="entry name" value="CYTH-like phosphatases"/>
    <property type="match status" value="1"/>
</dbReference>
<dbReference type="PROSITE" id="PS51707">
    <property type="entry name" value="CYTH"/>
    <property type="match status" value="1"/>
</dbReference>